<dbReference type="InterPro" id="IPR023591">
    <property type="entry name" value="Ribosomal_uS2_flav_dom_sf"/>
</dbReference>
<accession>A0A2M7UTV3</accession>
<protein>
    <recommendedName>
        <fullName evidence="4 5">Small ribosomal subunit protein uS2</fullName>
    </recommendedName>
</protein>
<reference evidence="7" key="1">
    <citation type="submission" date="2017-09" db="EMBL/GenBank/DDBJ databases">
        <title>Depth-based differentiation of microbial function through sediment-hosted aquifers and enrichment of novel symbionts in the deep terrestrial subsurface.</title>
        <authorList>
            <person name="Probst A.J."/>
            <person name="Ladd B."/>
            <person name="Jarett J.K."/>
            <person name="Geller-Mcgrath D.E."/>
            <person name="Sieber C.M.K."/>
            <person name="Emerson J.B."/>
            <person name="Anantharaman K."/>
            <person name="Thomas B.C."/>
            <person name="Malmstrom R."/>
            <person name="Stieglmeier M."/>
            <person name="Klingl A."/>
            <person name="Woyke T."/>
            <person name="Ryan C.M."/>
            <person name="Banfield J.F."/>
        </authorList>
    </citation>
    <scope>NUCLEOTIDE SEQUENCE [LARGE SCALE GENOMIC DNA]</scope>
</reference>
<dbReference type="HAMAP" id="MF_00291_B">
    <property type="entry name" value="Ribosomal_uS2_B"/>
    <property type="match status" value="1"/>
</dbReference>
<dbReference type="GO" id="GO:0003735">
    <property type="term" value="F:structural constituent of ribosome"/>
    <property type="evidence" value="ECO:0007669"/>
    <property type="project" value="InterPro"/>
</dbReference>
<dbReference type="Proteomes" id="UP000229166">
    <property type="component" value="Unassembled WGS sequence"/>
</dbReference>
<evidence type="ECO:0000256" key="5">
    <source>
        <dbReference type="HAMAP-Rule" id="MF_00291"/>
    </source>
</evidence>
<dbReference type="NCBIfam" id="TIGR01011">
    <property type="entry name" value="rpsB_bact"/>
    <property type="match status" value="1"/>
</dbReference>
<organism evidence="6 7">
    <name type="scientific">Candidatus Nealsonbacteria bacterium CG_4_10_14_0_2_um_filter_40_15</name>
    <dbReference type="NCBI Taxonomy" id="1974682"/>
    <lineage>
        <taxon>Bacteria</taxon>
        <taxon>Candidatus Nealsoniibacteriota</taxon>
    </lineage>
</organism>
<name>A0A2M7UTV3_9BACT</name>
<dbReference type="PANTHER" id="PTHR12534">
    <property type="entry name" value="30S RIBOSOMAL PROTEIN S2 PROKARYOTIC AND ORGANELLAR"/>
    <property type="match status" value="1"/>
</dbReference>
<evidence type="ECO:0000313" key="7">
    <source>
        <dbReference type="Proteomes" id="UP000229166"/>
    </source>
</evidence>
<comment type="similarity">
    <text evidence="1 5">Belongs to the universal ribosomal protein uS2 family.</text>
</comment>
<keyword evidence="2 5" id="KW-0689">Ribosomal protein</keyword>
<keyword evidence="3 5" id="KW-0687">Ribonucleoprotein</keyword>
<evidence type="ECO:0000313" key="6">
    <source>
        <dbReference type="EMBL" id="PIZ86761.1"/>
    </source>
</evidence>
<dbReference type="PRINTS" id="PR00395">
    <property type="entry name" value="RIBOSOMALS2"/>
</dbReference>
<evidence type="ECO:0000256" key="1">
    <source>
        <dbReference type="ARBA" id="ARBA00006242"/>
    </source>
</evidence>
<evidence type="ECO:0000256" key="2">
    <source>
        <dbReference type="ARBA" id="ARBA00022980"/>
    </source>
</evidence>
<evidence type="ECO:0000256" key="4">
    <source>
        <dbReference type="ARBA" id="ARBA00035256"/>
    </source>
</evidence>
<dbReference type="Gene3D" id="3.40.50.10490">
    <property type="entry name" value="Glucose-6-phosphate isomerase like protein, domain 1"/>
    <property type="match status" value="1"/>
</dbReference>
<dbReference type="CDD" id="cd01425">
    <property type="entry name" value="RPS2"/>
    <property type="match status" value="1"/>
</dbReference>
<dbReference type="Pfam" id="PF00318">
    <property type="entry name" value="Ribosomal_S2"/>
    <property type="match status" value="1"/>
</dbReference>
<dbReference type="InterPro" id="IPR005706">
    <property type="entry name" value="Ribosomal_uS2_bac/mit/plastid"/>
</dbReference>
<evidence type="ECO:0000256" key="3">
    <source>
        <dbReference type="ARBA" id="ARBA00023274"/>
    </source>
</evidence>
<comment type="caution">
    <text evidence="6">The sequence shown here is derived from an EMBL/GenBank/DDBJ whole genome shotgun (WGS) entry which is preliminary data.</text>
</comment>
<dbReference type="Gene3D" id="1.10.287.610">
    <property type="entry name" value="Helix hairpin bin"/>
    <property type="match status" value="1"/>
</dbReference>
<dbReference type="EMBL" id="PFOZ01000053">
    <property type="protein sequence ID" value="PIZ86761.1"/>
    <property type="molecule type" value="Genomic_DNA"/>
</dbReference>
<dbReference type="AlphaFoldDB" id="A0A2M7UTV3"/>
<proteinExistence type="inferred from homology"/>
<gene>
    <name evidence="5 6" type="primary">rpsB</name>
    <name evidence="6" type="ORF">COX92_02665</name>
</gene>
<dbReference type="GO" id="GO:0006412">
    <property type="term" value="P:translation"/>
    <property type="evidence" value="ECO:0007669"/>
    <property type="project" value="UniProtKB-UniRule"/>
</dbReference>
<dbReference type="InterPro" id="IPR001865">
    <property type="entry name" value="Ribosomal_uS2"/>
</dbReference>
<dbReference type="SUPFAM" id="SSF52313">
    <property type="entry name" value="Ribosomal protein S2"/>
    <property type="match status" value="1"/>
</dbReference>
<dbReference type="GO" id="GO:0022627">
    <property type="term" value="C:cytosolic small ribosomal subunit"/>
    <property type="evidence" value="ECO:0007669"/>
    <property type="project" value="TreeGrafter"/>
</dbReference>
<dbReference type="PANTHER" id="PTHR12534:SF0">
    <property type="entry name" value="SMALL RIBOSOMAL SUBUNIT PROTEIN US2M"/>
    <property type="match status" value="1"/>
</dbReference>
<sequence length="250" mass="28354">MPETKKKIKETDFKLSSEEMAQAGLHLGHRTSKIHPKIKPYLFGVRNGVHIIDLEKTAEKFKEALKFIQELISENKNLVLIGTKIQMKNMLKATAEECGLPYVSERWIGGTFTNFENIKKRVDYFKDLERKKAEGELEKYTKKERAIFDKELLKLESKFGGIKNLAQLPDAIFVADMKKEISAIKEAKMRGIKIIAIAHTNVDPTLADYPIPANDDAVVSVKYILEKIKDAILKAKPKTQTPSPATAERK</sequence>